<gene>
    <name evidence="1" type="ORF">PMAYCL1PPCAC_28646</name>
</gene>
<accession>A0AAN5D8N0</accession>
<sequence>LSHARNVCINISYAVIARIHLLSDKFGAVWANLEVPRNKHEKSKNMRFLEGYLSISDHGKRAIDTIIELPANGRGRTWSTERGKLQMREIESRRAGGRGRPLSASRREVVMYMGED</sequence>
<reference evidence="2" key="1">
    <citation type="submission" date="2022-10" db="EMBL/GenBank/DDBJ databases">
        <title>Genome assembly of Pristionchus species.</title>
        <authorList>
            <person name="Yoshida K."/>
            <person name="Sommer R.J."/>
        </authorList>
    </citation>
    <scope>NUCLEOTIDE SEQUENCE [LARGE SCALE GENOMIC DNA]</scope>
    <source>
        <strain evidence="2">RS5460</strain>
    </source>
</reference>
<keyword evidence="2" id="KW-1185">Reference proteome</keyword>
<organism evidence="1 2">
    <name type="scientific">Pristionchus mayeri</name>
    <dbReference type="NCBI Taxonomy" id="1317129"/>
    <lineage>
        <taxon>Eukaryota</taxon>
        <taxon>Metazoa</taxon>
        <taxon>Ecdysozoa</taxon>
        <taxon>Nematoda</taxon>
        <taxon>Chromadorea</taxon>
        <taxon>Rhabditida</taxon>
        <taxon>Rhabditina</taxon>
        <taxon>Diplogasteromorpha</taxon>
        <taxon>Diplogasteroidea</taxon>
        <taxon>Neodiplogasteridae</taxon>
        <taxon>Pristionchus</taxon>
    </lineage>
</organism>
<evidence type="ECO:0000313" key="2">
    <source>
        <dbReference type="Proteomes" id="UP001328107"/>
    </source>
</evidence>
<dbReference type="AlphaFoldDB" id="A0AAN5D8N0"/>
<feature type="non-terminal residue" evidence="1">
    <location>
        <position position="116"/>
    </location>
</feature>
<evidence type="ECO:0000313" key="1">
    <source>
        <dbReference type="EMBL" id="GMR58451.1"/>
    </source>
</evidence>
<comment type="caution">
    <text evidence="1">The sequence shown here is derived from an EMBL/GenBank/DDBJ whole genome shotgun (WGS) entry which is preliminary data.</text>
</comment>
<proteinExistence type="predicted"/>
<dbReference type="Proteomes" id="UP001328107">
    <property type="component" value="Unassembled WGS sequence"/>
</dbReference>
<dbReference type="EMBL" id="BTRK01000006">
    <property type="protein sequence ID" value="GMR58451.1"/>
    <property type="molecule type" value="Genomic_DNA"/>
</dbReference>
<protein>
    <submittedName>
        <fullName evidence="1">Uncharacterized protein</fullName>
    </submittedName>
</protein>
<feature type="non-terminal residue" evidence="1">
    <location>
        <position position="1"/>
    </location>
</feature>
<name>A0AAN5D8N0_9BILA</name>